<evidence type="ECO:0000259" key="3">
    <source>
        <dbReference type="Pfam" id="PF17177"/>
    </source>
</evidence>
<proteinExistence type="predicted"/>
<dbReference type="InterPro" id="IPR002885">
    <property type="entry name" value="PPR_rpt"/>
</dbReference>
<reference evidence="4 5" key="1">
    <citation type="journal article" date="2020" name="Nat. Food">
        <title>A phased Vanilla planifolia genome enables genetic improvement of flavour and production.</title>
        <authorList>
            <person name="Hasing T."/>
            <person name="Tang H."/>
            <person name="Brym M."/>
            <person name="Khazi F."/>
            <person name="Huang T."/>
            <person name="Chambers A.H."/>
        </authorList>
    </citation>
    <scope>NUCLEOTIDE SEQUENCE [LARGE SCALE GENOMIC DNA]</scope>
    <source>
        <tissue evidence="4">Leaf</tissue>
    </source>
</reference>
<dbReference type="AlphaFoldDB" id="A0A835UH71"/>
<name>A0A835UH71_VANPL</name>
<dbReference type="InterPro" id="IPR033443">
    <property type="entry name" value="PROP1-like_PPR_dom"/>
</dbReference>
<evidence type="ECO:0000256" key="2">
    <source>
        <dbReference type="PROSITE-ProRule" id="PRU00708"/>
    </source>
</evidence>
<keyword evidence="1" id="KW-0677">Repeat</keyword>
<comment type="caution">
    <text evidence="4">The sequence shown here is derived from an EMBL/GenBank/DDBJ whole genome shotgun (WGS) entry which is preliminary data.</text>
</comment>
<dbReference type="PROSITE" id="PS51375">
    <property type="entry name" value="PPR"/>
    <property type="match status" value="2"/>
</dbReference>
<dbReference type="Pfam" id="PF17177">
    <property type="entry name" value="PPR_long"/>
    <property type="match status" value="1"/>
</dbReference>
<evidence type="ECO:0000313" key="5">
    <source>
        <dbReference type="Proteomes" id="UP000636800"/>
    </source>
</evidence>
<feature type="repeat" description="PPR" evidence="2">
    <location>
        <begin position="44"/>
        <end position="78"/>
    </location>
</feature>
<organism evidence="4 5">
    <name type="scientific">Vanilla planifolia</name>
    <name type="common">Vanilla</name>
    <dbReference type="NCBI Taxonomy" id="51239"/>
    <lineage>
        <taxon>Eukaryota</taxon>
        <taxon>Viridiplantae</taxon>
        <taxon>Streptophyta</taxon>
        <taxon>Embryophyta</taxon>
        <taxon>Tracheophyta</taxon>
        <taxon>Spermatophyta</taxon>
        <taxon>Magnoliopsida</taxon>
        <taxon>Liliopsida</taxon>
        <taxon>Asparagales</taxon>
        <taxon>Orchidaceae</taxon>
        <taxon>Vanilloideae</taxon>
        <taxon>Vanilleae</taxon>
        <taxon>Vanilla</taxon>
    </lineage>
</organism>
<accession>A0A835UH71</accession>
<feature type="repeat" description="PPR" evidence="2">
    <location>
        <begin position="79"/>
        <end position="113"/>
    </location>
</feature>
<sequence>MEGNDVKPTRELYMQLLQAFASSGQVDAAQRIVNTMRFAGIQLTIEAYAFLIEAYSQAGDPDQARGHFDHMMTTGLKPDDKCTACMVAAYAKKNFLDKALDLLLKLEKDGFEPGIETNSVLVDWLGRLQLVEEVELLLKKIEEIGEPPLQVHVSLCDMYSMAKNEHKARQALNVLEGKKNLLKADQFERIVRGLLAGGFSSDAKRMYDVMQQQGFSPSEQTKVILTAAQSIPRPTLQRRN</sequence>
<dbReference type="Gene3D" id="1.25.40.10">
    <property type="entry name" value="Tetratricopeptide repeat domain"/>
    <property type="match status" value="1"/>
</dbReference>
<gene>
    <name evidence="4" type="ORF">HPP92_021824</name>
</gene>
<evidence type="ECO:0000313" key="4">
    <source>
        <dbReference type="EMBL" id="KAG0461527.1"/>
    </source>
</evidence>
<dbReference type="NCBIfam" id="TIGR00756">
    <property type="entry name" value="PPR"/>
    <property type="match status" value="2"/>
</dbReference>
<dbReference type="PANTHER" id="PTHR46862">
    <property type="entry name" value="OS07G0661900 PROTEIN"/>
    <property type="match status" value="1"/>
</dbReference>
<dbReference type="InterPro" id="IPR011990">
    <property type="entry name" value="TPR-like_helical_dom_sf"/>
</dbReference>
<protein>
    <recommendedName>
        <fullName evidence="3">PROP1-like PPR domain-containing protein</fullName>
    </recommendedName>
</protein>
<dbReference type="PANTHER" id="PTHR46862:SF2">
    <property type="entry name" value="OS02G0611400 PROTEIN"/>
    <property type="match status" value="1"/>
</dbReference>
<keyword evidence="5" id="KW-1185">Reference proteome</keyword>
<feature type="domain" description="PROP1-like PPR" evidence="3">
    <location>
        <begin position="1"/>
        <end position="125"/>
    </location>
</feature>
<dbReference type="EMBL" id="JADCNL010000011">
    <property type="protein sequence ID" value="KAG0461527.1"/>
    <property type="molecule type" value="Genomic_DNA"/>
</dbReference>
<evidence type="ECO:0000256" key="1">
    <source>
        <dbReference type="ARBA" id="ARBA00022737"/>
    </source>
</evidence>
<dbReference type="Proteomes" id="UP000636800">
    <property type="component" value="Chromosome 11"/>
</dbReference>